<reference evidence="1" key="1">
    <citation type="submission" date="2020-06" db="EMBL/GenBank/DDBJ databases">
        <title>WGS assembly of Ceratodon purpureus strain R40.</title>
        <authorList>
            <person name="Carey S.B."/>
            <person name="Jenkins J."/>
            <person name="Shu S."/>
            <person name="Lovell J.T."/>
            <person name="Sreedasyam A."/>
            <person name="Maumus F."/>
            <person name="Tiley G.P."/>
            <person name="Fernandez-Pozo N."/>
            <person name="Barry K."/>
            <person name="Chen C."/>
            <person name="Wang M."/>
            <person name="Lipzen A."/>
            <person name="Daum C."/>
            <person name="Saski C.A."/>
            <person name="Payton A.C."/>
            <person name="Mcbreen J.C."/>
            <person name="Conrad R.E."/>
            <person name="Kollar L.M."/>
            <person name="Olsson S."/>
            <person name="Huttunen S."/>
            <person name="Landis J.B."/>
            <person name="Wickett N.J."/>
            <person name="Johnson M.G."/>
            <person name="Rensing S.A."/>
            <person name="Grimwood J."/>
            <person name="Schmutz J."/>
            <person name="Mcdaniel S.F."/>
        </authorList>
    </citation>
    <scope>NUCLEOTIDE SEQUENCE</scope>
    <source>
        <strain evidence="1">R40</strain>
    </source>
</reference>
<accession>A0A8T0I475</accession>
<dbReference type="AlphaFoldDB" id="A0A8T0I475"/>
<keyword evidence="2" id="KW-1185">Reference proteome</keyword>
<organism evidence="1 2">
    <name type="scientific">Ceratodon purpureus</name>
    <name type="common">Fire moss</name>
    <name type="synonym">Dicranum purpureum</name>
    <dbReference type="NCBI Taxonomy" id="3225"/>
    <lineage>
        <taxon>Eukaryota</taxon>
        <taxon>Viridiplantae</taxon>
        <taxon>Streptophyta</taxon>
        <taxon>Embryophyta</taxon>
        <taxon>Bryophyta</taxon>
        <taxon>Bryophytina</taxon>
        <taxon>Bryopsida</taxon>
        <taxon>Dicranidae</taxon>
        <taxon>Pseudoditrichales</taxon>
        <taxon>Ditrichaceae</taxon>
        <taxon>Ceratodon</taxon>
    </lineage>
</organism>
<gene>
    <name evidence="1" type="ORF">KC19_5G190800</name>
</gene>
<dbReference type="EMBL" id="CM026425">
    <property type="protein sequence ID" value="KAG0577906.1"/>
    <property type="molecule type" value="Genomic_DNA"/>
</dbReference>
<name>A0A8T0I475_CERPU</name>
<dbReference type="Proteomes" id="UP000822688">
    <property type="component" value="Chromosome 5"/>
</dbReference>
<proteinExistence type="predicted"/>
<comment type="caution">
    <text evidence="1">The sequence shown here is derived from an EMBL/GenBank/DDBJ whole genome shotgun (WGS) entry which is preliminary data.</text>
</comment>
<evidence type="ECO:0000313" key="1">
    <source>
        <dbReference type="EMBL" id="KAG0577906.1"/>
    </source>
</evidence>
<protein>
    <submittedName>
        <fullName evidence="1">Uncharacterized protein</fullName>
    </submittedName>
</protein>
<sequence>MLTRHCSWFPNLQGKSQLHLGLRKEFNIYGALKTSECPLAFGTFRKNFQISRFLGSLSLLGAYGGARDERESFKKKKTPKSGFPAFNQAALFTSLAQRHTLQRWP</sequence>
<evidence type="ECO:0000313" key="2">
    <source>
        <dbReference type="Proteomes" id="UP000822688"/>
    </source>
</evidence>